<dbReference type="GO" id="GO:0045944">
    <property type="term" value="P:positive regulation of transcription by RNA polymerase II"/>
    <property type="evidence" value="ECO:0007669"/>
    <property type="project" value="UniProtKB-ARBA"/>
</dbReference>
<keyword evidence="3 5" id="KW-0863">Zinc-finger</keyword>
<keyword evidence="2" id="KW-0677">Repeat</keyword>
<evidence type="ECO:0000313" key="8">
    <source>
        <dbReference type="Proteomes" id="UP000807469"/>
    </source>
</evidence>
<evidence type="ECO:0000256" key="1">
    <source>
        <dbReference type="ARBA" id="ARBA00022723"/>
    </source>
</evidence>
<dbReference type="PROSITE" id="PS50157">
    <property type="entry name" value="ZINC_FINGER_C2H2_2"/>
    <property type="match status" value="1"/>
</dbReference>
<dbReference type="SMART" id="SM00355">
    <property type="entry name" value="ZnF_C2H2"/>
    <property type="match status" value="1"/>
</dbReference>
<dbReference type="Proteomes" id="UP000807469">
    <property type="component" value="Unassembled WGS sequence"/>
</dbReference>
<name>A0A9P5YV47_9AGAR</name>
<dbReference type="EMBL" id="MU155299">
    <property type="protein sequence ID" value="KAF9476312.1"/>
    <property type="molecule type" value="Genomic_DNA"/>
</dbReference>
<dbReference type="Gene3D" id="3.30.160.60">
    <property type="entry name" value="Classic Zinc Finger"/>
    <property type="match status" value="1"/>
</dbReference>
<dbReference type="Pfam" id="PF00096">
    <property type="entry name" value="zf-C2H2"/>
    <property type="match status" value="1"/>
</dbReference>
<feature type="domain" description="C2H2-type" evidence="6">
    <location>
        <begin position="44"/>
        <end position="68"/>
    </location>
</feature>
<dbReference type="InterPro" id="IPR036236">
    <property type="entry name" value="Znf_C2H2_sf"/>
</dbReference>
<gene>
    <name evidence="7" type="ORF">BDN70DRAFT_882630</name>
</gene>
<dbReference type="OrthoDB" id="6077919at2759"/>
<dbReference type="GO" id="GO:0000981">
    <property type="term" value="F:DNA-binding transcription factor activity, RNA polymerase II-specific"/>
    <property type="evidence" value="ECO:0007669"/>
    <property type="project" value="UniProtKB-ARBA"/>
</dbReference>
<accession>A0A9P5YV47</accession>
<evidence type="ECO:0000256" key="5">
    <source>
        <dbReference type="PROSITE-ProRule" id="PRU00042"/>
    </source>
</evidence>
<dbReference type="PANTHER" id="PTHR19818:SF139">
    <property type="entry name" value="PAIR-RULE PROTEIN ODD-PAIRED"/>
    <property type="match status" value="1"/>
</dbReference>
<evidence type="ECO:0000256" key="4">
    <source>
        <dbReference type="ARBA" id="ARBA00022833"/>
    </source>
</evidence>
<comment type="caution">
    <text evidence="7">The sequence shown here is derived from an EMBL/GenBank/DDBJ whole genome shotgun (WGS) entry which is preliminary data.</text>
</comment>
<evidence type="ECO:0000313" key="7">
    <source>
        <dbReference type="EMBL" id="KAF9476312.1"/>
    </source>
</evidence>
<dbReference type="GO" id="GO:0008270">
    <property type="term" value="F:zinc ion binding"/>
    <property type="evidence" value="ECO:0007669"/>
    <property type="project" value="UniProtKB-KW"/>
</dbReference>
<dbReference type="AlphaFoldDB" id="A0A9P5YV47"/>
<organism evidence="7 8">
    <name type="scientific">Pholiota conissans</name>
    <dbReference type="NCBI Taxonomy" id="109636"/>
    <lineage>
        <taxon>Eukaryota</taxon>
        <taxon>Fungi</taxon>
        <taxon>Dikarya</taxon>
        <taxon>Basidiomycota</taxon>
        <taxon>Agaricomycotina</taxon>
        <taxon>Agaricomycetes</taxon>
        <taxon>Agaricomycetidae</taxon>
        <taxon>Agaricales</taxon>
        <taxon>Agaricineae</taxon>
        <taxon>Strophariaceae</taxon>
        <taxon>Pholiota</taxon>
    </lineage>
</organism>
<dbReference type="FunFam" id="3.30.160.60:FF:000125">
    <property type="entry name" value="Putative zinc finger protein 143"/>
    <property type="match status" value="1"/>
</dbReference>
<keyword evidence="4" id="KW-0862">Zinc</keyword>
<keyword evidence="1" id="KW-0479">Metal-binding</keyword>
<dbReference type="InterPro" id="IPR013087">
    <property type="entry name" value="Znf_C2H2_type"/>
</dbReference>
<dbReference type="PROSITE" id="PS00028">
    <property type="entry name" value="ZINC_FINGER_C2H2_1"/>
    <property type="match status" value="1"/>
</dbReference>
<dbReference type="SUPFAM" id="SSF57667">
    <property type="entry name" value="beta-beta-alpha zinc fingers"/>
    <property type="match status" value="1"/>
</dbReference>
<dbReference type="GO" id="GO:0005634">
    <property type="term" value="C:nucleus"/>
    <property type="evidence" value="ECO:0007669"/>
    <property type="project" value="TreeGrafter"/>
</dbReference>
<reference evidence="7" key="1">
    <citation type="submission" date="2020-11" db="EMBL/GenBank/DDBJ databases">
        <authorList>
            <consortium name="DOE Joint Genome Institute"/>
            <person name="Ahrendt S."/>
            <person name="Riley R."/>
            <person name="Andreopoulos W."/>
            <person name="Labutti K."/>
            <person name="Pangilinan J."/>
            <person name="Ruiz-Duenas F.J."/>
            <person name="Barrasa J.M."/>
            <person name="Sanchez-Garcia M."/>
            <person name="Camarero S."/>
            <person name="Miyauchi S."/>
            <person name="Serrano A."/>
            <person name="Linde D."/>
            <person name="Babiker R."/>
            <person name="Drula E."/>
            <person name="Ayuso-Fernandez I."/>
            <person name="Pacheco R."/>
            <person name="Padilla G."/>
            <person name="Ferreira P."/>
            <person name="Barriuso J."/>
            <person name="Kellner H."/>
            <person name="Castanera R."/>
            <person name="Alfaro M."/>
            <person name="Ramirez L."/>
            <person name="Pisabarro A.G."/>
            <person name="Kuo A."/>
            <person name="Tritt A."/>
            <person name="Lipzen A."/>
            <person name="He G."/>
            <person name="Yan M."/>
            <person name="Ng V."/>
            <person name="Cullen D."/>
            <person name="Martin F."/>
            <person name="Rosso M.-N."/>
            <person name="Henrissat B."/>
            <person name="Hibbett D."/>
            <person name="Martinez A.T."/>
            <person name="Grigoriev I.V."/>
        </authorList>
    </citation>
    <scope>NUCLEOTIDE SEQUENCE</scope>
    <source>
        <strain evidence="7">CIRM-BRFM 674</strain>
    </source>
</reference>
<dbReference type="PANTHER" id="PTHR19818">
    <property type="entry name" value="ZINC FINGER PROTEIN ZIC AND GLI"/>
    <property type="match status" value="1"/>
</dbReference>
<dbReference type="GO" id="GO:0000978">
    <property type="term" value="F:RNA polymerase II cis-regulatory region sequence-specific DNA binding"/>
    <property type="evidence" value="ECO:0007669"/>
    <property type="project" value="TreeGrafter"/>
</dbReference>
<evidence type="ECO:0000259" key="6">
    <source>
        <dbReference type="PROSITE" id="PS50157"/>
    </source>
</evidence>
<keyword evidence="8" id="KW-1185">Reference proteome</keyword>
<evidence type="ECO:0000256" key="3">
    <source>
        <dbReference type="ARBA" id="ARBA00022771"/>
    </source>
</evidence>
<proteinExistence type="predicted"/>
<evidence type="ECO:0000256" key="2">
    <source>
        <dbReference type="ARBA" id="ARBA00022737"/>
    </source>
</evidence>
<dbReference type="InterPro" id="IPR050329">
    <property type="entry name" value="GLI_C2H2-zinc-finger"/>
</dbReference>
<sequence length="151" mass="16667">MPEGFPPVRRQLFIYYISEINRTARRRPSGLRTHMNMHTKEKPFSCNYPGCTRSFSVVSNAKRHMRTHGMGVIPDDSESVSTPYVVGFEAPVVVSLPEAGHASNRSDSPVRLRWIPSATEGRRASIDGSHPEGVLNFGDGQLLSSSAVQQA</sequence>
<protein>
    <recommendedName>
        <fullName evidence="6">C2H2-type domain-containing protein</fullName>
    </recommendedName>
</protein>